<reference evidence="3" key="1">
    <citation type="submission" date="2022-11" db="UniProtKB">
        <authorList>
            <consortium name="WormBaseParasite"/>
        </authorList>
    </citation>
    <scope>IDENTIFICATION</scope>
</reference>
<dbReference type="Gene3D" id="2.60.120.260">
    <property type="entry name" value="Galactose-binding domain-like"/>
    <property type="match status" value="1"/>
</dbReference>
<organism evidence="2 3">
    <name type="scientific">Panagrolaimus superbus</name>
    <dbReference type="NCBI Taxonomy" id="310955"/>
    <lineage>
        <taxon>Eukaryota</taxon>
        <taxon>Metazoa</taxon>
        <taxon>Ecdysozoa</taxon>
        <taxon>Nematoda</taxon>
        <taxon>Chromadorea</taxon>
        <taxon>Rhabditida</taxon>
        <taxon>Tylenchina</taxon>
        <taxon>Panagrolaimomorpha</taxon>
        <taxon>Panagrolaimoidea</taxon>
        <taxon>Panagrolaimidae</taxon>
        <taxon>Panagrolaimus</taxon>
    </lineage>
</organism>
<dbReference type="InterPro" id="IPR008979">
    <property type="entry name" value="Galactose-bd-like_sf"/>
</dbReference>
<feature type="domain" description="F5/8 type C" evidence="1">
    <location>
        <begin position="1"/>
        <end position="78"/>
    </location>
</feature>
<sequence length="95" mass="11138">MKKKPLRSESGSGAWCPFHQINESSHEWLQIDFLKDTVISAIETQGRYDKGRGMEYSIGYMLEYWRTSLGRWARYKDNQGNEVCKFIIIIIIIGF</sequence>
<name>A0A914YAK0_9BILA</name>
<dbReference type="PROSITE" id="PS50022">
    <property type="entry name" value="FA58C_3"/>
    <property type="match status" value="1"/>
</dbReference>
<dbReference type="SUPFAM" id="SSF49785">
    <property type="entry name" value="Galactose-binding domain-like"/>
    <property type="match status" value="1"/>
</dbReference>
<protein>
    <submittedName>
        <fullName evidence="3">F5/8 type C domain-containing protein</fullName>
    </submittedName>
</protein>
<keyword evidence="2" id="KW-1185">Reference proteome</keyword>
<dbReference type="InterPro" id="IPR000421">
    <property type="entry name" value="FA58C"/>
</dbReference>
<dbReference type="WBParaSite" id="PSU_v2.g16307.t1">
    <property type="protein sequence ID" value="PSU_v2.g16307.t1"/>
    <property type="gene ID" value="PSU_v2.g16307"/>
</dbReference>
<dbReference type="PROSITE" id="PS01285">
    <property type="entry name" value="FA58C_1"/>
    <property type="match status" value="1"/>
</dbReference>
<dbReference type="Proteomes" id="UP000887577">
    <property type="component" value="Unplaced"/>
</dbReference>
<proteinExistence type="predicted"/>
<dbReference type="AlphaFoldDB" id="A0A914YAK0"/>
<evidence type="ECO:0000259" key="1">
    <source>
        <dbReference type="PROSITE" id="PS50022"/>
    </source>
</evidence>
<dbReference type="Pfam" id="PF00754">
    <property type="entry name" value="F5_F8_type_C"/>
    <property type="match status" value="1"/>
</dbReference>
<evidence type="ECO:0000313" key="3">
    <source>
        <dbReference type="WBParaSite" id="PSU_v2.g16307.t1"/>
    </source>
</evidence>
<accession>A0A914YAK0</accession>
<evidence type="ECO:0000313" key="2">
    <source>
        <dbReference type="Proteomes" id="UP000887577"/>
    </source>
</evidence>